<dbReference type="AlphaFoldDB" id="A0AAD8AZK2"/>
<evidence type="ECO:0000313" key="4">
    <source>
        <dbReference type="Proteomes" id="UP001233172"/>
    </source>
</evidence>
<keyword evidence="1" id="KW-0472">Membrane</keyword>
<dbReference type="InterPro" id="IPR038213">
    <property type="entry name" value="IFI6/IFI27-like_sf"/>
</dbReference>
<dbReference type="GO" id="GO:0016020">
    <property type="term" value="C:membrane"/>
    <property type="evidence" value="ECO:0007669"/>
    <property type="project" value="UniProtKB-SubCell"/>
</dbReference>
<feature type="chain" id="PRO_5042045109" evidence="2">
    <location>
        <begin position="24"/>
        <end position="126"/>
    </location>
</feature>
<gene>
    <name evidence="3" type="ORF">Bpfe_025308</name>
</gene>
<sequence>MANQQAALFLLFLLLGQPLTSNAYWEEAVGFVVGAATVGLIGPVALAGMGFTSAGITAGSIGATLMSYGVPVGVLQSAGAAGISYSAHVAGGVLGLGTAHSAKHYADGVSKIKNVASTMWNKIWNW</sequence>
<evidence type="ECO:0000256" key="2">
    <source>
        <dbReference type="SAM" id="SignalP"/>
    </source>
</evidence>
<organism evidence="3 4">
    <name type="scientific">Biomphalaria pfeifferi</name>
    <name type="common">Bloodfluke planorb</name>
    <name type="synonym">Freshwater snail</name>
    <dbReference type="NCBI Taxonomy" id="112525"/>
    <lineage>
        <taxon>Eukaryota</taxon>
        <taxon>Metazoa</taxon>
        <taxon>Spiralia</taxon>
        <taxon>Lophotrochozoa</taxon>
        <taxon>Mollusca</taxon>
        <taxon>Gastropoda</taxon>
        <taxon>Heterobranchia</taxon>
        <taxon>Euthyneura</taxon>
        <taxon>Panpulmonata</taxon>
        <taxon>Hygrophila</taxon>
        <taxon>Lymnaeoidea</taxon>
        <taxon>Planorbidae</taxon>
        <taxon>Biomphalaria</taxon>
    </lineage>
</organism>
<dbReference type="Proteomes" id="UP001233172">
    <property type="component" value="Unassembled WGS sequence"/>
</dbReference>
<dbReference type="Gene3D" id="6.10.110.10">
    <property type="match status" value="1"/>
</dbReference>
<keyword evidence="4" id="KW-1185">Reference proteome</keyword>
<dbReference type="EMBL" id="JASAOG010000183">
    <property type="protein sequence ID" value="KAK0045299.1"/>
    <property type="molecule type" value="Genomic_DNA"/>
</dbReference>
<reference evidence="3" key="2">
    <citation type="submission" date="2023-04" db="EMBL/GenBank/DDBJ databases">
        <authorList>
            <person name="Bu L."/>
            <person name="Lu L."/>
            <person name="Laidemitt M.R."/>
            <person name="Zhang S.M."/>
            <person name="Mutuku M."/>
            <person name="Mkoji G."/>
            <person name="Steinauer M."/>
            <person name="Loker E.S."/>
        </authorList>
    </citation>
    <scope>NUCLEOTIDE SEQUENCE</scope>
    <source>
        <strain evidence="3">KasaAsao</strain>
        <tissue evidence="3">Whole Snail</tissue>
    </source>
</reference>
<accession>A0AAD8AZK2</accession>
<feature type="signal peptide" evidence="2">
    <location>
        <begin position="1"/>
        <end position="23"/>
    </location>
</feature>
<comment type="caution">
    <text evidence="3">The sequence shown here is derived from an EMBL/GenBank/DDBJ whole genome shotgun (WGS) entry which is preliminary data.</text>
</comment>
<evidence type="ECO:0000256" key="1">
    <source>
        <dbReference type="SAM" id="Phobius"/>
    </source>
</evidence>
<keyword evidence="1" id="KW-1133">Transmembrane helix</keyword>
<evidence type="ECO:0000313" key="3">
    <source>
        <dbReference type="EMBL" id="KAK0045299.1"/>
    </source>
</evidence>
<keyword evidence="1" id="KW-0812">Transmembrane</keyword>
<feature type="transmembrane region" description="Helical" evidence="1">
    <location>
        <begin position="31"/>
        <end position="51"/>
    </location>
</feature>
<reference evidence="3" key="1">
    <citation type="journal article" date="2023" name="PLoS Negl. Trop. Dis.">
        <title>A genome sequence for Biomphalaria pfeifferi, the major vector snail for the human-infecting parasite Schistosoma mansoni.</title>
        <authorList>
            <person name="Bu L."/>
            <person name="Lu L."/>
            <person name="Laidemitt M.R."/>
            <person name="Zhang S.M."/>
            <person name="Mutuku M."/>
            <person name="Mkoji G."/>
            <person name="Steinauer M."/>
            <person name="Loker E.S."/>
        </authorList>
    </citation>
    <scope>NUCLEOTIDE SEQUENCE</scope>
    <source>
        <strain evidence="3">KasaAsao</strain>
    </source>
</reference>
<proteinExistence type="predicted"/>
<keyword evidence="2" id="KW-0732">Signal</keyword>
<name>A0AAD8AZK2_BIOPF</name>
<protein>
    <submittedName>
        <fullName evidence="3">Interferon alpha-inducible protein 27-like protein 2A</fullName>
    </submittedName>
</protein>